<proteinExistence type="predicted"/>
<dbReference type="AlphaFoldDB" id="A0A1M7B0H9"/>
<keyword evidence="2" id="KW-1185">Reference proteome</keyword>
<dbReference type="OrthoDB" id="826030at2"/>
<accession>A0A1M7B0H9</accession>
<reference evidence="2" key="1">
    <citation type="submission" date="2016-11" db="EMBL/GenBank/DDBJ databases">
        <authorList>
            <person name="Varghese N."/>
            <person name="Submissions S."/>
        </authorList>
    </citation>
    <scope>NUCLEOTIDE SEQUENCE [LARGE SCALE GENOMIC DNA]</scope>
    <source>
        <strain evidence="2">DSM 18569</strain>
    </source>
</reference>
<protein>
    <submittedName>
        <fullName evidence="1">Uncharacterized protein</fullName>
    </submittedName>
</protein>
<dbReference type="Proteomes" id="UP000183947">
    <property type="component" value="Unassembled WGS sequence"/>
</dbReference>
<dbReference type="RefSeq" id="WP_073286234.1">
    <property type="nucleotide sequence ID" value="NZ_FRAS01000015.1"/>
</dbReference>
<dbReference type="PROSITE" id="PS51257">
    <property type="entry name" value="PROKAR_LIPOPROTEIN"/>
    <property type="match status" value="1"/>
</dbReference>
<evidence type="ECO:0000313" key="2">
    <source>
        <dbReference type="Proteomes" id="UP000183947"/>
    </source>
</evidence>
<dbReference type="EMBL" id="FRAS01000015">
    <property type="protein sequence ID" value="SHL48508.1"/>
    <property type="molecule type" value="Genomic_DNA"/>
</dbReference>
<sequence length="178" mass="19417">MKLICVLLGATWLVSSCQSEPSASEEVEIVAAAPATTQPAVTDVQTTFQTYLYSGFQQTIPETEHWYVVIPSLGCIGCNIEELKVLAKGPQRPQVTVLAAHLLLKLSALERKRLAQVTQLLADTTLAAPTRLDQLPLPFPAYTGLIRTRAGRVQECIPFNKEDFPAAFARLPGSIARK</sequence>
<name>A0A1M7B0H9_9BACT</name>
<gene>
    <name evidence="1" type="ORF">SAMN02746009_02823</name>
</gene>
<evidence type="ECO:0000313" key="1">
    <source>
        <dbReference type="EMBL" id="SHL48508.1"/>
    </source>
</evidence>
<organism evidence="1 2">
    <name type="scientific">Hymenobacter psychrotolerans DSM 18569</name>
    <dbReference type="NCBI Taxonomy" id="1121959"/>
    <lineage>
        <taxon>Bacteria</taxon>
        <taxon>Pseudomonadati</taxon>
        <taxon>Bacteroidota</taxon>
        <taxon>Cytophagia</taxon>
        <taxon>Cytophagales</taxon>
        <taxon>Hymenobacteraceae</taxon>
        <taxon>Hymenobacter</taxon>
    </lineage>
</organism>
<dbReference type="STRING" id="1121959.SAMN02746009_02823"/>